<dbReference type="AlphaFoldDB" id="A0A8A0RKF4"/>
<dbReference type="PANTHER" id="PTHR10362">
    <property type="entry name" value="HISTIDINE AMMONIA-LYASE"/>
    <property type="match status" value="1"/>
</dbReference>
<accession>A0A8A0RKF4</accession>
<organism evidence="2 3">
    <name type="scientific">Koleobacter methoxysyntrophicus</name>
    <dbReference type="NCBI Taxonomy" id="2751313"/>
    <lineage>
        <taxon>Bacteria</taxon>
        <taxon>Bacillati</taxon>
        <taxon>Bacillota</taxon>
        <taxon>Clostridia</taxon>
        <taxon>Koleobacterales</taxon>
        <taxon>Koleobacteraceae</taxon>
        <taxon>Koleobacter</taxon>
    </lineage>
</organism>
<name>A0A8A0RKF4_9FIRM</name>
<proteinExistence type="predicted"/>
<sequence length="231" mass="25476">MRCAPQVHGASRDAIDHVKDIIQREINSVTDNPLLFPDKDKVISGGNFHGQPLALGLDYLGMAVSELGNIAERRIARLLDSSLNNGLNMFLTKHGGLNSGYMITQYTAASLVAENKILSNPACVDSIPTSANQEDHVSFGSISARKVRQIVENTEQILSIELITACQGVDLRSCNPLKDLGIGNRIVYQTVRELVPTLHEDRILYLEIKEVKDLIHTGQLVKRVKQKLTLL</sequence>
<dbReference type="KEGG" id="kme:H0A61_01264"/>
<dbReference type="GO" id="GO:0004397">
    <property type="term" value="F:histidine ammonia-lyase activity"/>
    <property type="evidence" value="ECO:0007669"/>
    <property type="project" value="UniProtKB-EC"/>
</dbReference>
<dbReference type="InterPro" id="IPR008948">
    <property type="entry name" value="L-Aspartase-like"/>
</dbReference>
<dbReference type="Gene3D" id="1.20.200.10">
    <property type="entry name" value="Fumarase/aspartase (Central domain)"/>
    <property type="match status" value="1"/>
</dbReference>
<protein>
    <submittedName>
        <fullName evidence="2">Histidine ammonia-lyase</fullName>
        <ecNumber evidence="2">4.3.1.3</ecNumber>
    </submittedName>
</protein>
<keyword evidence="3" id="KW-1185">Reference proteome</keyword>
<dbReference type="Pfam" id="PF00221">
    <property type="entry name" value="Lyase_aromatic"/>
    <property type="match status" value="1"/>
</dbReference>
<dbReference type="SUPFAM" id="SSF48557">
    <property type="entry name" value="L-aspartase-like"/>
    <property type="match status" value="1"/>
</dbReference>
<evidence type="ECO:0000313" key="2">
    <source>
        <dbReference type="EMBL" id="QSQ08911.1"/>
    </source>
</evidence>
<dbReference type="InterPro" id="IPR001106">
    <property type="entry name" value="Aromatic_Lyase"/>
</dbReference>
<dbReference type="EC" id="4.3.1.3" evidence="2"/>
<evidence type="ECO:0000313" key="3">
    <source>
        <dbReference type="Proteomes" id="UP000662904"/>
    </source>
</evidence>
<reference evidence="2" key="1">
    <citation type="submission" date="2020-07" db="EMBL/GenBank/DDBJ databases">
        <title>Koleobacter methoxysyntrophicus gen. nov., sp. nov., a novel anaerobic bacterium isolated from deep subsurface oil field and proposal of Koleobacterales ord. nov. in the phylum Firmicutes.</title>
        <authorList>
            <person name="Sakamoto S."/>
            <person name="Tamaki H."/>
        </authorList>
    </citation>
    <scope>NUCLEOTIDE SEQUENCE</scope>
    <source>
        <strain evidence="2">NRmbB1</strain>
    </source>
</reference>
<dbReference type="EMBL" id="CP059066">
    <property type="protein sequence ID" value="QSQ08911.1"/>
    <property type="molecule type" value="Genomic_DNA"/>
</dbReference>
<gene>
    <name evidence="2" type="primary">hutH_2</name>
    <name evidence="2" type="ORF">H0A61_01264</name>
</gene>
<evidence type="ECO:0000256" key="1">
    <source>
        <dbReference type="ARBA" id="ARBA00023239"/>
    </source>
</evidence>
<dbReference type="Proteomes" id="UP000662904">
    <property type="component" value="Chromosome"/>
</dbReference>
<keyword evidence="1 2" id="KW-0456">Lyase</keyword>